<dbReference type="GO" id="GO:0050043">
    <property type="term" value="F:lactate racemase activity"/>
    <property type="evidence" value="ECO:0007669"/>
    <property type="project" value="InterPro"/>
</dbReference>
<dbReference type="InterPro" id="IPR048520">
    <property type="entry name" value="LarA_C"/>
</dbReference>
<dbReference type="InterPro" id="IPR047926">
    <property type="entry name" value="Ni_dep_LarA"/>
</dbReference>
<feature type="domain" description="LarA-like N-terminal" evidence="1">
    <location>
        <begin position="22"/>
        <end position="191"/>
    </location>
</feature>
<dbReference type="InterPro" id="IPR018657">
    <property type="entry name" value="LarA-like_N"/>
</dbReference>
<feature type="domain" description="Lactate racemase C-terminal" evidence="2">
    <location>
        <begin position="263"/>
        <end position="391"/>
    </location>
</feature>
<name>A0A133U8J9_9EURY</name>
<dbReference type="Pfam" id="PF09861">
    <property type="entry name" value="Lar_N"/>
    <property type="match status" value="1"/>
</dbReference>
<gene>
    <name evidence="3" type="ORF">AKJ62_00585</name>
</gene>
<dbReference type="Proteomes" id="UP000070589">
    <property type="component" value="Unassembled WGS sequence"/>
</dbReference>
<proteinExistence type="predicted"/>
<dbReference type="EMBL" id="LHXL01000004">
    <property type="protein sequence ID" value="KXA90507.1"/>
    <property type="molecule type" value="Genomic_DNA"/>
</dbReference>
<dbReference type="AlphaFoldDB" id="A0A133U8J9"/>
<organism evidence="3 4">
    <name type="scientific">candidate division MSBL1 archaeon SCGC-AAA259D14</name>
    <dbReference type="NCBI Taxonomy" id="1698261"/>
    <lineage>
        <taxon>Archaea</taxon>
        <taxon>Methanobacteriati</taxon>
        <taxon>Methanobacteriota</taxon>
        <taxon>candidate division MSBL1</taxon>
    </lineage>
</organism>
<evidence type="ECO:0000313" key="4">
    <source>
        <dbReference type="Proteomes" id="UP000070589"/>
    </source>
</evidence>
<dbReference type="Pfam" id="PF21113">
    <property type="entry name" value="LarA_C"/>
    <property type="match status" value="1"/>
</dbReference>
<comment type="caution">
    <text evidence="3">The sequence shown here is derived from an EMBL/GenBank/DDBJ whole genome shotgun (WGS) entry which is preliminary data.</text>
</comment>
<evidence type="ECO:0000259" key="1">
    <source>
        <dbReference type="Pfam" id="PF09861"/>
    </source>
</evidence>
<dbReference type="NCBIfam" id="NF033504">
    <property type="entry name" value="Ni_dep_LarA"/>
    <property type="match status" value="1"/>
</dbReference>
<dbReference type="PANTHER" id="PTHR33171:SF17">
    <property type="entry name" value="LARA-LIKE N-TERMINAL DOMAIN-CONTAINING PROTEIN"/>
    <property type="match status" value="1"/>
</dbReference>
<dbReference type="InterPro" id="IPR048068">
    <property type="entry name" value="LarA-like"/>
</dbReference>
<dbReference type="Gene3D" id="3.90.226.30">
    <property type="match status" value="1"/>
</dbReference>
<sequence length="407" mass="45946">MKMYSEIEKIGPQQLSDGSSLEEIKKNYEKLLGTRYESLDQFVDGSDELLFIVNDAKRGTPTITILRSIDEYLLDNSIDLSDREFSFIIATGSHESPTREEIEEILGPYSEDSEILVHRARDGHHDRIGVTEKGTPLNIDERIEGREKIININSVEPHYFAGYTGGRKSLLPGICNWKTIEKNHELALQEKSKYLSLSENPVHLDMLDGCQKIIDFLDAEILSVNSVATSKKVLEVRAGDFFATFDFLVPKAKQVFTGKVDREADIVIARVGSPADKNLYQSLKGFEAGKLICREGGILILISKCSQGTGPKEFYEILKSSEDPDEIIEKVEKNYTLGAHKSTNLLNFLKNHDMYIVSDLDDDIVKNSFCKPFDNVEEALKKAHNHVNRDSPKILEIEKAHEFVPHI</sequence>
<dbReference type="PANTHER" id="PTHR33171">
    <property type="entry name" value="LAR_N DOMAIN-CONTAINING PROTEIN"/>
    <property type="match status" value="1"/>
</dbReference>
<dbReference type="InterPro" id="IPR043166">
    <property type="entry name" value="LarA-like_C"/>
</dbReference>
<accession>A0A133U8J9</accession>
<evidence type="ECO:0000259" key="2">
    <source>
        <dbReference type="Pfam" id="PF21113"/>
    </source>
</evidence>
<protein>
    <submittedName>
        <fullName evidence="3">Uncharacterized protein</fullName>
    </submittedName>
</protein>
<evidence type="ECO:0000313" key="3">
    <source>
        <dbReference type="EMBL" id="KXA90507.1"/>
    </source>
</evidence>
<reference evidence="3 4" key="1">
    <citation type="journal article" date="2016" name="Sci. Rep.">
        <title>Metabolic traits of an uncultured archaeal lineage -MSBL1- from brine pools of the Red Sea.</title>
        <authorList>
            <person name="Mwirichia R."/>
            <person name="Alam I."/>
            <person name="Rashid M."/>
            <person name="Vinu M."/>
            <person name="Ba-Alawi W."/>
            <person name="Anthony Kamau A."/>
            <person name="Kamanda Ngugi D."/>
            <person name="Goker M."/>
            <person name="Klenk H.P."/>
            <person name="Bajic V."/>
            <person name="Stingl U."/>
        </authorList>
    </citation>
    <scope>NUCLEOTIDE SEQUENCE [LARGE SCALE GENOMIC DNA]</scope>
    <source>
        <strain evidence="3">SCGC-AAA259D14</strain>
    </source>
</reference>
<dbReference type="Gene3D" id="3.40.50.11440">
    <property type="match status" value="1"/>
</dbReference>
<dbReference type="PATRIC" id="fig|1698261.3.peg.529"/>
<keyword evidence="4" id="KW-1185">Reference proteome</keyword>